<dbReference type="AlphaFoldDB" id="A0A4Z1FT31"/>
<feature type="region of interest" description="Disordered" evidence="1">
    <location>
        <begin position="43"/>
        <end position="80"/>
    </location>
</feature>
<reference evidence="3 4" key="1">
    <citation type="submission" date="2017-12" db="EMBL/GenBank/DDBJ databases">
        <title>Comparative genomics of Botrytis spp.</title>
        <authorList>
            <person name="Valero-Jimenez C.A."/>
            <person name="Tapia P."/>
            <person name="Veloso J."/>
            <person name="Silva-Moreno E."/>
            <person name="Staats M."/>
            <person name="Valdes J.H."/>
            <person name="Van Kan J.A.L."/>
        </authorList>
    </citation>
    <scope>NUCLEOTIDE SEQUENCE [LARGE SCALE GENOMIC DNA]</scope>
    <source>
        <strain evidence="3 4">Bp0003</strain>
    </source>
</reference>
<sequence length="967" mass="107454">MNSETLVERGPLEILNTNQPLNNINNAWRRSFAGSKAVNPKVFESQNFPPKVPTIHRQPEGGESREGHPCSPPQESRHDNLQNPLQAVVRFPKSPIVQSPLPENRPGASQSPLQAVTASSIVQSKSSPENSPSTSQNPVHTNTTIPIVQHTQAASPAYADPRRVPGTDQNIYPRAPIKSEFQERYSQLVDFFKQAVDTHKFLKYHTSKINYELRLCGSTPANAVASVIIFCAEALFKCLRSLLGSKHIRRQYQLMNSSFRDRFQLAPSKPHPQVSAPIVVPFNVVYWREANTPTQRKSAMEQVVTRNHSFLTMCGSLVKYGDRTSTLGLLISMDSKLYGLTVDHLFKNQQGEEQPTIANEAEVLHDEDDSEDSEPEWSWIDDVKYEDLENAECVSDTESVSSGGSHAKITMDHRPNEDYGESINGHKADFMSTTDTTTAYLDWALIEFDDGYYERPNAFFSEEDLANPKFFGILSAAPKTSEVKVFMISGVSGTRKGVMLNSNSYIGGKPSEDLCQAWNVILSDSSRVIDGDCGSLIVDQETLEVYGHVVASSPLGEAYVVPLQNTFHQISSAFGAKDLCLPNPRLLLENLVAHYSQKDDSGVLNEAKRILASMEGPVSKFSPAEEVIPFRGPIGAEILGGGLYGYGVGAFEPTFPMMGTDAPTSWSAWEWSGDRKKWQAYRTNSRGETEWRFDDDQLTSTSSVAANIARFDDTLQLNTVFEDKTQYSVDQNYTRDNKNFKALTDSLTTTSLVPVADTDPPIAANLKPNNTSTEHRNFDPTHEFVFGRVFEVLWSEPTGNARGGTILSVRQKHGEAIHAKVRRVRPIMTYEGRATSKPGVHADEHAIIYTTPQPILIENEDETKIKYHPVKMIPDSNKHKIEAASRINYHKVYTIDYNVKVWFIGRIDPDSQRAVTESFDQAHPLLSQSTQALAPSSYPASNLVYSPSPYTMSGTSSNIPSIKTASN</sequence>
<feature type="domain" description="DUF6590" evidence="2">
    <location>
        <begin position="782"/>
        <end position="915"/>
    </location>
</feature>
<organism evidence="3 4">
    <name type="scientific">Botrytis paeoniae</name>
    <dbReference type="NCBI Taxonomy" id="278948"/>
    <lineage>
        <taxon>Eukaryota</taxon>
        <taxon>Fungi</taxon>
        <taxon>Dikarya</taxon>
        <taxon>Ascomycota</taxon>
        <taxon>Pezizomycotina</taxon>
        <taxon>Leotiomycetes</taxon>
        <taxon>Helotiales</taxon>
        <taxon>Sclerotiniaceae</taxon>
        <taxon>Botrytis</taxon>
    </lineage>
</organism>
<accession>A0A4Z1FT31</accession>
<dbReference type="Proteomes" id="UP000297910">
    <property type="component" value="Unassembled WGS sequence"/>
</dbReference>
<feature type="region of interest" description="Disordered" evidence="1">
    <location>
        <begin position="395"/>
        <end position="415"/>
    </location>
</feature>
<evidence type="ECO:0000313" key="4">
    <source>
        <dbReference type="Proteomes" id="UP000297910"/>
    </source>
</evidence>
<gene>
    <name evidence="3" type="ORF">BPAE_0053g00630</name>
</gene>
<comment type="caution">
    <text evidence="3">The sequence shown here is derived from an EMBL/GenBank/DDBJ whole genome shotgun (WGS) entry which is preliminary data.</text>
</comment>
<feature type="compositionally biased region" description="Basic and acidic residues" evidence="1">
    <location>
        <begin position="57"/>
        <end position="68"/>
    </location>
</feature>
<evidence type="ECO:0000259" key="2">
    <source>
        <dbReference type="Pfam" id="PF20233"/>
    </source>
</evidence>
<dbReference type="Pfam" id="PF20233">
    <property type="entry name" value="DUF6590"/>
    <property type="match status" value="1"/>
</dbReference>
<protein>
    <recommendedName>
        <fullName evidence="2">DUF6590 domain-containing protein</fullName>
    </recommendedName>
</protein>
<feature type="region of interest" description="Disordered" evidence="1">
    <location>
        <begin position="96"/>
        <end position="141"/>
    </location>
</feature>
<feature type="compositionally biased region" description="Low complexity" evidence="1">
    <location>
        <begin position="123"/>
        <end position="138"/>
    </location>
</feature>
<dbReference type="EMBL" id="PQXI01000053">
    <property type="protein sequence ID" value="TGO26808.1"/>
    <property type="molecule type" value="Genomic_DNA"/>
</dbReference>
<keyword evidence="4" id="KW-1185">Reference proteome</keyword>
<proteinExistence type="predicted"/>
<dbReference type="InterPro" id="IPR046497">
    <property type="entry name" value="DUF6590"/>
</dbReference>
<evidence type="ECO:0000313" key="3">
    <source>
        <dbReference type="EMBL" id="TGO26808.1"/>
    </source>
</evidence>
<name>A0A4Z1FT31_9HELO</name>
<evidence type="ECO:0000256" key="1">
    <source>
        <dbReference type="SAM" id="MobiDB-lite"/>
    </source>
</evidence>
<feature type="compositionally biased region" description="Polar residues" evidence="1">
    <location>
        <begin position="107"/>
        <end position="122"/>
    </location>
</feature>